<keyword evidence="2" id="KW-1185">Reference proteome</keyword>
<sequence>MNETLNIVRDTTVKQLVRAHQADIVASGNAGAIDSFYNGLALQVTSKEAMDALFVEWWHENWVEGTTTRLELLERWFGSVLQDARIHGVKEPLFATSNTAIAELTDDSVGLTCVPSTEAAANRDDFAGLPQFWALEVSWEKTTTGSIEVYAVELIDDIDVVRSGESHMCGVAQKNTYFRDWIVDGYHYLKTRCYPSSGYTQWDDGKTADGVVHAFAIRPKYCTGGINKSGVATCGTNLAPMNSMAGPTTGVTKWRARGARYAGARGSVLFWQLAMIRLKYARKGNSGTIEGCTNFYTHYAAAVSETAVSRILLTAAQAANLFVGCNTCIGDGEYASTKANNVRIKSITPVTADGATYSAVILDTTTTFDVVAGTTKISVLPYWSGWCDMVKGNDGSRYSATSGKETGLIQKTEFQNGAYQILADELWQWGKDADGNFTFDCYTCDDQSKVTTGGTVSADYKKLEGATMTFPANQGNGWLYIEDMMAMPGGRTLWPRKVSAQAGSGTGVEAGFSCYPAASGLRAAWCCCGLSGGGAAGLAARLSDRGVGYASWHGSVGCPSMAG</sequence>
<dbReference type="AlphaFoldDB" id="A0A1H3XCI2"/>
<dbReference type="RefSeq" id="WP_242911555.1">
    <property type="nucleotide sequence ID" value="NZ_FNRK01000002.1"/>
</dbReference>
<evidence type="ECO:0000313" key="2">
    <source>
        <dbReference type="Proteomes" id="UP000199394"/>
    </source>
</evidence>
<evidence type="ECO:0000313" key="1">
    <source>
        <dbReference type="EMBL" id="SDZ97115.1"/>
    </source>
</evidence>
<organism evidence="1 2">
    <name type="scientific">Eubacterium aggregans</name>
    <dbReference type="NCBI Taxonomy" id="81409"/>
    <lineage>
        <taxon>Bacteria</taxon>
        <taxon>Bacillati</taxon>
        <taxon>Bacillota</taxon>
        <taxon>Clostridia</taxon>
        <taxon>Eubacteriales</taxon>
        <taxon>Eubacteriaceae</taxon>
        <taxon>Eubacterium</taxon>
    </lineage>
</organism>
<protein>
    <submittedName>
        <fullName evidence="1">Uncharacterized protein</fullName>
    </submittedName>
</protein>
<reference evidence="1 2" key="1">
    <citation type="submission" date="2016-10" db="EMBL/GenBank/DDBJ databases">
        <authorList>
            <person name="de Groot N.N."/>
        </authorList>
    </citation>
    <scope>NUCLEOTIDE SEQUENCE [LARGE SCALE GENOMIC DNA]</scope>
    <source>
        <strain evidence="1 2">SR12</strain>
    </source>
</reference>
<dbReference type="Proteomes" id="UP000199394">
    <property type="component" value="Unassembled WGS sequence"/>
</dbReference>
<name>A0A1H3XCI2_9FIRM</name>
<gene>
    <name evidence="1" type="ORF">SAMN04515656_1025</name>
</gene>
<accession>A0A1H3XCI2</accession>
<dbReference type="STRING" id="81409.SAMN04515656_1025"/>
<proteinExistence type="predicted"/>
<dbReference type="EMBL" id="FNRK01000002">
    <property type="protein sequence ID" value="SDZ97115.1"/>
    <property type="molecule type" value="Genomic_DNA"/>
</dbReference>